<sequence>MLRAGLHQRDRPGQTRFAAQRRRHGRATARRLRGDVQAQRRGVAVHRLDVLDDEAVATVRRQLPDVEILTPQRAFGGDEAFLLGRRDTADEAEASGARKLAAQIAALAVAQHLIAVQFVAGGDDHAAHAAQAVVVVGQQLFDAVEGDVGFRVQLRLRVPRVGPLQLQRHRGGERRADQQRRQRPIERTALEQQPGHPQAPPRSAVSVDRALHALSQSQCPALANTTRHPQCVIASSAWWKQT</sequence>
<organism evidence="2 3">
    <name type="scientific">Xanthomonas sacchari</name>
    <dbReference type="NCBI Taxonomy" id="56458"/>
    <lineage>
        <taxon>Bacteria</taxon>
        <taxon>Pseudomonadati</taxon>
        <taxon>Pseudomonadota</taxon>
        <taxon>Gammaproteobacteria</taxon>
        <taxon>Lysobacterales</taxon>
        <taxon>Lysobacteraceae</taxon>
        <taxon>Xanthomonas</taxon>
    </lineage>
</organism>
<reference evidence="2 3" key="1">
    <citation type="submission" date="2022-06" db="EMBL/GenBank/DDBJ databases">
        <title>Dynamics of rice microbiomes reveals core vertical transmitted seed endophytes.</title>
        <authorList>
            <person name="Liao K."/>
            <person name="Zhang X."/>
        </authorList>
    </citation>
    <scope>NUCLEOTIDE SEQUENCE [LARGE SCALE GENOMIC DNA]</scope>
    <source>
        <strain evidence="2 3">YT10-10-1</strain>
    </source>
</reference>
<feature type="region of interest" description="Disordered" evidence="1">
    <location>
        <begin position="166"/>
        <end position="205"/>
    </location>
</feature>
<evidence type="ECO:0000313" key="3">
    <source>
        <dbReference type="Proteomes" id="UP001320843"/>
    </source>
</evidence>
<keyword evidence="3" id="KW-1185">Reference proteome</keyword>
<evidence type="ECO:0000256" key="1">
    <source>
        <dbReference type="SAM" id="MobiDB-lite"/>
    </source>
</evidence>
<feature type="compositionally biased region" description="Basic and acidic residues" evidence="1">
    <location>
        <begin position="173"/>
        <end position="189"/>
    </location>
</feature>
<name>A0ABT3E0D1_9XANT</name>
<accession>A0ABT3E0D1</accession>
<evidence type="ECO:0000313" key="2">
    <source>
        <dbReference type="EMBL" id="MCW0401214.1"/>
    </source>
</evidence>
<dbReference type="Proteomes" id="UP001320843">
    <property type="component" value="Unassembled WGS sequence"/>
</dbReference>
<feature type="compositionally biased region" description="Basic residues" evidence="1">
    <location>
        <begin position="19"/>
        <end position="30"/>
    </location>
</feature>
<dbReference type="EMBL" id="JANFWR010000037">
    <property type="protein sequence ID" value="MCW0401214.1"/>
    <property type="molecule type" value="Genomic_DNA"/>
</dbReference>
<feature type="region of interest" description="Disordered" evidence="1">
    <location>
        <begin position="1"/>
        <end position="30"/>
    </location>
</feature>
<gene>
    <name evidence="2" type="ORF">NB700_003770</name>
</gene>
<protein>
    <submittedName>
        <fullName evidence="2">Uncharacterized protein</fullName>
    </submittedName>
</protein>
<proteinExistence type="predicted"/>
<comment type="caution">
    <text evidence="2">The sequence shown here is derived from an EMBL/GenBank/DDBJ whole genome shotgun (WGS) entry which is preliminary data.</text>
</comment>